<feature type="transmembrane region" description="Helical" evidence="6">
    <location>
        <begin position="157"/>
        <end position="175"/>
    </location>
</feature>
<sequence length="543" mass="59885">METYLQFRALKHQLQAEFEGKWTKTQYHRFSSAGAHDSLQTDIEDGKGESTDQTDTSSPSQQSTEKEFFVVDFQSLEDPLRPRNWSVVKRALYTANVGIIALVVGTAASIDSAVIPNAAAEFGVSEIVEALATGLFLIGFGVGALIAGPLSETVGRNAVYFGSLLIYMLFLVGAATSPTLAGQLVCRFLAGFFGESPLSTVGGSISDMWEPLDRLIAFPIFATLGLMGPLMGPIIGGWIAGTDVISWRWTEWVALIMSGLLLASLVLFQPETYEPILLRWKAHHLRKMTGDHRYVAPSEVDGHTFRKRMATALSRPFAMLIQEPVIMLWTAYLTVIYIMLFGFLDGYSFVFGDTYRLSPGLTGLIFVGMAIGLVLASLSLTPLVLNWAKRDITRMQESIPDQPPRLPSEFFLWYSMIGAPAIPISLFWMGWTAFPSISIWSPILASVLFGYGILSVFVSTYMYLIDSYETFAASALTMITLVRYVASGGMVEASIPMYRNLGVHWALTLLACIGVVFTTVPYLFYAFGPKIRARSKFAKGHDR</sequence>
<feature type="transmembrane region" description="Helical" evidence="6">
    <location>
        <begin position="325"/>
        <end position="344"/>
    </location>
</feature>
<feature type="region of interest" description="Disordered" evidence="5">
    <location>
        <begin position="38"/>
        <end position="64"/>
    </location>
</feature>
<evidence type="ECO:0000256" key="2">
    <source>
        <dbReference type="ARBA" id="ARBA00022692"/>
    </source>
</evidence>
<reference evidence="8 9" key="1">
    <citation type="journal article" date="2024" name="IMA Fungus">
        <title>IMA Genome - F19 : A genome assembly and annotation guide to empower mycologists, including annotated draft genome sequences of Ceratocystis pirilliformis, Diaporthe australafricana, Fusarium ophioides, Paecilomyces lecythidis, and Sporothrix stenoceras.</title>
        <authorList>
            <person name="Aylward J."/>
            <person name="Wilson A.M."/>
            <person name="Visagie C.M."/>
            <person name="Spraker J."/>
            <person name="Barnes I."/>
            <person name="Buitendag C."/>
            <person name="Ceriani C."/>
            <person name="Del Mar Angel L."/>
            <person name="du Plessis D."/>
            <person name="Fuchs T."/>
            <person name="Gasser K."/>
            <person name="Kramer D."/>
            <person name="Li W."/>
            <person name="Munsamy K."/>
            <person name="Piso A."/>
            <person name="Price J.L."/>
            <person name="Sonnekus B."/>
            <person name="Thomas C."/>
            <person name="van der Nest A."/>
            <person name="van Dijk A."/>
            <person name="van Heerden A."/>
            <person name="van Vuuren N."/>
            <person name="Yilmaz N."/>
            <person name="Duong T.A."/>
            <person name="van der Merwe N.A."/>
            <person name="Wingfield M.J."/>
            <person name="Wingfield B.D."/>
        </authorList>
    </citation>
    <scope>NUCLEOTIDE SEQUENCE [LARGE SCALE GENOMIC DNA]</scope>
    <source>
        <strain evidence="8 9">CMW 18167</strain>
    </source>
</reference>
<gene>
    <name evidence="8" type="ORF">Plec18167_004785</name>
</gene>
<keyword evidence="9" id="KW-1185">Reference proteome</keyword>
<dbReference type="Gene3D" id="1.20.1250.20">
    <property type="entry name" value="MFS general substrate transporter like domains"/>
    <property type="match status" value="1"/>
</dbReference>
<protein>
    <recommendedName>
        <fullName evidence="7">Major facilitator superfamily (MFS) profile domain-containing protein</fullName>
    </recommendedName>
</protein>
<comment type="subcellular location">
    <subcellularLocation>
        <location evidence="1">Membrane</location>
        <topology evidence="1">Multi-pass membrane protein</topology>
    </subcellularLocation>
</comment>
<feature type="transmembrane region" description="Helical" evidence="6">
    <location>
        <begin position="91"/>
        <end position="110"/>
    </location>
</feature>
<accession>A0ABR3XPB0</accession>
<feature type="transmembrane region" description="Helical" evidence="6">
    <location>
        <begin position="410"/>
        <end position="431"/>
    </location>
</feature>
<dbReference type="InterPro" id="IPR020846">
    <property type="entry name" value="MFS_dom"/>
</dbReference>
<dbReference type="InterPro" id="IPR036259">
    <property type="entry name" value="MFS_trans_sf"/>
</dbReference>
<name>A0ABR3XPB0_9EURO</name>
<keyword evidence="2 6" id="KW-0812">Transmembrane</keyword>
<comment type="caution">
    <text evidence="8">The sequence shown here is derived from an EMBL/GenBank/DDBJ whole genome shotgun (WGS) entry which is preliminary data.</text>
</comment>
<evidence type="ECO:0000313" key="8">
    <source>
        <dbReference type="EMBL" id="KAL1877816.1"/>
    </source>
</evidence>
<evidence type="ECO:0000313" key="9">
    <source>
        <dbReference type="Proteomes" id="UP001583193"/>
    </source>
</evidence>
<evidence type="ECO:0000256" key="4">
    <source>
        <dbReference type="ARBA" id="ARBA00023136"/>
    </source>
</evidence>
<feature type="transmembrane region" description="Helical" evidence="6">
    <location>
        <begin position="443"/>
        <end position="464"/>
    </location>
</feature>
<evidence type="ECO:0000256" key="6">
    <source>
        <dbReference type="SAM" id="Phobius"/>
    </source>
</evidence>
<evidence type="ECO:0000256" key="5">
    <source>
        <dbReference type="SAM" id="MobiDB-lite"/>
    </source>
</evidence>
<dbReference type="Proteomes" id="UP001583193">
    <property type="component" value="Unassembled WGS sequence"/>
</dbReference>
<feature type="transmembrane region" description="Helical" evidence="6">
    <location>
        <begin position="364"/>
        <end position="389"/>
    </location>
</feature>
<evidence type="ECO:0000256" key="3">
    <source>
        <dbReference type="ARBA" id="ARBA00022989"/>
    </source>
</evidence>
<feature type="compositionally biased region" description="Low complexity" evidence="5">
    <location>
        <begin position="51"/>
        <end position="63"/>
    </location>
</feature>
<dbReference type="Pfam" id="PF07690">
    <property type="entry name" value="MFS_1"/>
    <property type="match status" value="1"/>
</dbReference>
<dbReference type="InterPro" id="IPR011701">
    <property type="entry name" value="MFS"/>
</dbReference>
<evidence type="ECO:0000256" key="1">
    <source>
        <dbReference type="ARBA" id="ARBA00004141"/>
    </source>
</evidence>
<dbReference type="SUPFAM" id="SSF103473">
    <property type="entry name" value="MFS general substrate transporter"/>
    <property type="match status" value="1"/>
</dbReference>
<dbReference type="PANTHER" id="PTHR23502">
    <property type="entry name" value="MAJOR FACILITATOR SUPERFAMILY"/>
    <property type="match status" value="1"/>
</dbReference>
<feature type="transmembrane region" description="Helical" evidence="6">
    <location>
        <begin position="503"/>
        <end position="527"/>
    </location>
</feature>
<feature type="transmembrane region" description="Helical" evidence="6">
    <location>
        <begin position="471"/>
        <end position="491"/>
    </location>
</feature>
<feature type="transmembrane region" description="Helical" evidence="6">
    <location>
        <begin position="215"/>
        <end position="240"/>
    </location>
</feature>
<dbReference type="CDD" id="cd17323">
    <property type="entry name" value="MFS_Tpo1_MDR_like"/>
    <property type="match status" value="1"/>
</dbReference>
<feature type="transmembrane region" description="Helical" evidence="6">
    <location>
        <begin position="130"/>
        <end position="150"/>
    </location>
</feature>
<keyword evidence="4 6" id="KW-0472">Membrane</keyword>
<keyword evidence="3 6" id="KW-1133">Transmembrane helix</keyword>
<proteinExistence type="predicted"/>
<dbReference type="PANTHER" id="PTHR23502:SF47">
    <property type="entry name" value="MAJOR FACILITATOR SUPERFAMILY (MFS) PROFILE DOMAIN-CONTAINING PROTEIN-RELATED"/>
    <property type="match status" value="1"/>
</dbReference>
<feature type="domain" description="Major facilitator superfamily (MFS) profile" evidence="7">
    <location>
        <begin position="91"/>
        <end position="529"/>
    </location>
</feature>
<evidence type="ECO:0000259" key="7">
    <source>
        <dbReference type="PROSITE" id="PS50850"/>
    </source>
</evidence>
<dbReference type="EMBL" id="JAVDPF010000013">
    <property type="protein sequence ID" value="KAL1877816.1"/>
    <property type="molecule type" value="Genomic_DNA"/>
</dbReference>
<dbReference type="PROSITE" id="PS50850">
    <property type="entry name" value="MFS"/>
    <property type="match status" value="1"/>
</dbReference>
<organism evidence="8 9">
    <name type="scientific">Paecilomyces lecythidis</name>
    <dbReference type="NCBI Taxonomy" id="3004212"/>
    <lineage>
        <taxon>Eukaryota</taxon>
        <taxon>Fungi</taxon>
        <taxon>Dikarya</taxon>
        <taxon>Ascomycota</taxon>
        <taxon>Pezizomycotina</taxon>
        <taxon>Eurotiomycetes</taxon>
        <taxon>Eurotiomycetidae</taxon>
        <taxon>Eurotiales</taxon>
        <taxon>Thermoascaceae</taxon>
        <taxon>Paecilomyces</taxon>
    </lineage>
</organism>